<sequence length="213" mass="23670">MHIEQSSIVVDQTTVSYDHFQMGSKQVCFLISGASYLYDHPYFYYSRMALLARDIDVICIHYVTEELFSMTDAESNVCMTRRVDAVVSEVLATHTYENVQFIAKSLGTIPLAALLAKPNLQRARFVFLTPVLEAEVVEQIATSSQAGLLVIGTADKFYDEAALETCRTSQLTIDVIEGANHSLDQGFEVDPSLAVLGHIVRQIEASLFEPLPK</sequence>
<gene>
    <name evidence="1" type="ORF">AS033_10230</name>
</gene>
<dbReference type="RefSeq" id="WP_023466715.1">
    <property type="nucleotide sequence ID" value="NZ_FMYN01000003.1"/>
</dbReference>
<comment type="caution">
    <text evidence="1">The sequence shown here is derived from an EMBL/GenBank/DDBJ whole genome shotgun (WGS) entry which is preliminary data.</text>
</comment>
<evidence type="ECO:0008006" key="3">
    <source>
        <dbReference type="Google" id="ProtNLM"/>
    </source>
</evidence>
<protein>
    <recommendedName>
        <fullName evidence="3">Alpha/beta hydrolase</fullName>
    </recommendedName>
</protein>
<dbReference type="InterPro" id="IPR029058">
    <property type="entry name" value="AB_hydrolase_fold"/>
</dbReference>
<dbReference type="OrthoDB" id="1908495at2"/>
<dbReference type="Gene3D" id="3.40.50.1820">
    <property type="entry name" value="alpha/beta hydrolase"/>
    <property type="match status" value="1"/>
</dbReference>
<dbReference type="EMBL" id="LNQL01000003">
    <property type="protein sequence ID" value="KSU48700.1"/>
    <property type="molecule type" value="Genomic_DNA"/>
</dbReference>
<reference evidence="1 2" key="1">
    <citation type="journal article" date="2015" name="Int. J. Syst. Evol. Microbiol.">
        <title>Exiguobacterium enclense sp. nov., isolated from sediment.</title>
        <authorList>
            <person name="Dastager S.G."/>
            <person name="Mawlankar R."/>
            <person name="Sonalkar V.V."/>
            <person name="Thorat M.N."/>
            <person name="Mual P."/>
            <person name="Verma A."/>
            <person name="Krishnamurthi S."/>
            <person name="Tang S.K."/>
            <person name="Li W.J."/>
        </authorList>
    </citation>
    <scope>NUCLEOTIDE SEQUENCE [LARGE SCALE GENOMIC DNA]</scope>
    <source>
        <strain evidence="1 2">NIO-1109</strain>
    </source>
</reference>
<dbReference type="AlphaFoldDB" id="A0A0V8GEM0"/>
<dbReference type="ESTHER" id="9bacl-a0a0v8gem0">
    <property type="family name" value="UCP033634"/>
</dbReference>
<dbReference type="PIRSF" id="PIRSF033634">
    <property type="entry name" value="UCP033634"/>
    <property type="match status" value="1"/>
</dbReference>
<evidence type="ECO:0000313" key="2">
    <source>
        <dbReference type="Proteomes" id="UP000053797"/>
    </source>
</evidence>
<evidence type="ECO:0000313" key="1">
    <source>
        <dbReference type="EMBL" id="KSU48700.1"/>
    </source>
</evidence>
<accession>A0A0V8GEM0</accession>
<dbReference type="SUPFAM" id="SSF53474">
    <property type="entry name" value="alpha/beta-Hydrolases"/>
    <property type="match status" value="1"/>
</dbReference>
<organism evidence="1 2">
    <name type="scientific">Exiguobacterium indicum</name>
    <dbReference type="NCBI Taxonomy" id="296995"/>
    <lineage>
        <taxon>Bacteria</taxon>
        <taxon>Bacillati</taxon>
        <taxon>Bacillota</taxon>
        <taxon>Bacilli</taxon>
        <taxon>Bacillales</taxon>
        <taxon>Bacillales Family XII. Incertae Sedis</taxon>
        <taxon>Exiguobacterium</taxon>
    </lineage>
</organism>
<dbReference type="Proteomes" id="UP000053797">
    <property type="component" value="Unassembled WGS sequence"/>
</dbReference>
<name>A0A0V8GEM0_9BACL</name>
<dbReference type="InterPro" id="IPR017018">
    <property type="entry name" value="UCP033634"/>
</dbReference>
<proteinExistence type="predicted"/>